<organism evidence="3 4">
    <name type="scientific">Prorocentrum cordatum</name>
    <dbReference type="NCBI Taxonomy" id="2364126"/>
    <lineage>
        <taxon>Eukaryota</taxon>
        <taxon>Sar</taxon>
        <taxon>Alveolata</taxon>
        <taxon>Dinophyceae</taxon>
        <taxon>Prorocentrales</taxon>
        <taxon>Prorocentraceae</taxon>
        <taxon>Prorocentrum</taxon>
    </lineage>
</organism>
<feature type="region of interest" description="Disordered" evidence="1">
    <location>
        <begin position="16"/>
        <end position="50"/>
    </location>
</feature>
<accession>A0ABN9PIK1</accession>
<evidence type="ECO:0000313" key="4">
    <source>
        <dbReference type="Proteomes" id="UP001189429"/>
    </source>
</evidence>
<keyword evidence="2" id="KW-0812">Transmembrane</keyword>
<evidence type="ECO:0000256" key="1">
    <source>
        <dbReference type="SAM" id="MobiDB-lite"/>
    </source>
</evidence>
<evidence type="ECO:0000313" key="3">
    <source>
        <dbReference type="EMBL" id="CAK0792396.1"/>
    </source>
</evidence>
<protein>
    <recommendedName>
        <fullName evidence="5">EGF-like domain-containing protein</fullName>
    </recommendedName>
</protein>
<evidence type="ECO:0008006" key="5">
    <source>
        <dbReference type="Google" id="ProtNLM"/>
    </source>
</evidence>
<keyword evidence="2" id="KW-0472">Membrane</keyword>
<keyword evidence="2" id="KW-1133">Transmembrane helix</keyword>
<keyword evidence="4" id="KW-1185">Reference proteome</keyword>
<feature type="non-terminal residue" evidence="3">
    <location>
        <position position="261"/>
    </location>
</feature>
<sequence length="261" mass="27229">SPDLSGTLLERSGVLGSTAAASSVQSTRAAAGGRAARASARARDGARRPQGVRAVALARAGARRGMARRPRGVPVVALGLLLALLRVAGGSSDAEGAGLQQGESRAGPDASTRAAPPSLSAPGDGGMCQQGRPDLCRDRLRDCAISSPFEACYCEDGYGAQDIKCVADSFGYSCKYTCCPAQVAFECGPFERENLHLLAIIGLSLLAFGTAGVFVTKVWIVVASRRSRAVWLSPEDRAVESGPVVRPRHGSEPSFIKYRCH</sequence>
<name>A0ABN9PIK1_9DINO</name>
<feature type="transmembrane region" description="Helical" evidence="2">
    <location>
        <begin position="198"/>
        <end position="222"/>
    </location>
</feature>
<feature type="non-terminal residue" evidence="3">
    <location>
        <position position="1"/>
    </location>
</feature>
<dbReference type="EMBL" id="CAUYUJ010000763">
    <property type="protein sequence ID" value="CAK0792396.1"/>
    <property type="molecule type" value="Genomic_DNA"/>
</dbReference>
<gene>
    <name evidence="3" type="ORF">PCOR1329_LOCUS2997</name>
</gene>
<feature type="compositionally biased region" description="Low complexity" evidence="1">
    <location>
        <begin position="28"/>
        <end position="39"/>
    </location>
</feature>
<evidence type="ECO:0000256" key="2">
    <source>
        <dbReference type="SAM" id="Phobius"/>
    </source>
</evidence>
<feature type="region of interest" description="Disordered" evidence="1">
    <location>
        <begin position="94"/>
        <end position="126"/>
    </location>
</feature>
<reference evidence="3" key="1">
    <citation type="submission" date="2023-10" db="EMBL/GenBank/DDBJ databases">
        <authorList>
            <person name="Chen Y."/>
            <person name="Shah S."/>
            <person name="Dougan E. K."/>
            <person name="Thang M."/>
            <person name="Chan C."/>
        </authorList>
    </citation>
    <scope>NUCLEOTIDE SEQUENCE [LARGE SCALE GENOMIC DNA]</scope>
</reference>
<comment type="caution">
    <text evidence="3">The sequence shown here is derived from an EMBL/GenBank/DDBJ whole genome shotgun (WGS) entry which is preliminary data.</text>
</comment>
<proteinExistence type="predicted"/>
<dbReference type="Proteomes" id="UP001189429">
    <property type="component" value="Unassembled WGS sequence"/>
</dbReference>